<gene>
    <name evidence="1" type="ORF">ACFQ1O_04550</name>
</gene>
<evidence type="ECO:0000313" key="1">
    <source>
        <dbReference type="EMBL" id="MFD0963276.1"/>
    </source>
</evidence>
<reference evidence="2" key="1">
    <citation type="journal article" date="2019" name="Int. J. Syst. Evol. Microbiol.">
        <title>The Global Catalogue of Microorganisms (GCM) 10K type strain sequencing project: providing services to taxonomists for standard genome sequencing and annotation.</title>
        <authorList>
            <consortium name="The Broad Institute Genomics Platform"/>
            <consortium name="The Broad Institute Genome Sequencing Center for Infectious Disease"/>
            <person name="Wu L."/>
            <person name="Ma J."/>
        </authorList>
    </citation>
    <scope>NUCLEOTIDE SEQUENCE [LARGE SCALE GENOMIC DNA]</scope>
    <source>
        <strain evidence="2">CCUG 62114</strain>
    </source>
</reference>
<sequence length="168" mass="20048">MDRLKLKIFEALSLKITMLEFEKWLYKQENLMCLIDSNDFIFELVTINYKNPNSYNYLKNLANENYLEEECILFLLEKTCLDIINVKTSDKICDKSMEVVKKYTYDCGYELLWEIYLLYTQHNLVEIGYMRAKEFNLGFKKEAQKIIQNLNKCVSLEAKIQLLKNGFL</sequence>
<evidence type="ECO:0000313" key="2">
    <source>
        <dbReference type="Proteomes" id="UP001596997"/>
    </source>
</evidence>
<proteinExistence type="predicted"/>
<dbReference type="RefSeq" id="WP_377713817.1">
    <property type="nucleotide sequence ID" value="NZ_JBHTJM010000005.1"/>
</dbReference>
<accession>A0ABW3I0B5</accession>
<dbReference type="EMBL" id="JBHTJM010000005">
    <property type="protein sequence ID" value="MFD0963276.1"/>
    <property type="molecule type" value="Genomic_DNA"/>
</dbReference>
<protein>
    <submittedName>
        <fullName evidence="1">Uncharacterized protein</fullName>
    </submittedName>
</protein>
<comment type="caution">
    <text evidence="1">The sequence shown here is derived from an EMBL/GenBank/DDBJ whole genome shotgun (WGS) entry which is preliminary data.</text>
</comment>
<organism evidence="1 2">
    <name type="scientific">Pseudofulvibacter geojedonensis</name>
    <dbReference type="NCBI Taxonomy" id="1123758"/>
    <lineage>
        <taxon>Bacteria</taxon>
        <taxon>Pseudomonadati</taxon>
        <taxon>Bacteroidota</taxon>
        <taxon>Flavobacteriia</taxon>
        <taxon>Flavobacteriales</taxon>
        <taxon>Flavobacteriaceae</taxon>
        <taxon>Pseudofulvibacter</taxon>
    </lineage>
</organism>
<keyword evidence="2" id="KW-1185">Reference proteome</keyword>
<name>A0ABW3I0B5_9FLAO</name>
<dbReference type="Proteomes" id="UP001596997">
    <property type="component" value="Unassembled WGS sequence"/>
</dbReference>